<feature type="region of interest" description="Disordered" evidence="1">
    <location>
        <begin position="49"/>
        <end position="77"/>
    </location>
</feature>
<dbReference type="EMBL" id="JAGFBS010000052">
    <property type="protein sequence ID" value="KAG6370417.1"/>
    <property type="molecule type" value="Genomic_DNA"/>
</dbReference>
<feature type="compositionally biased region" description="Polar residues" evidence="1">
    <location>
        <begin position="67"/>
        <end position="77"/>
    </location>
</feature>
<evidence type="ECO:0000256" key="1">
    <source>
        <dbReference type="SAM" id="MobiDB-lite"/>
    </source>
</evidence>
<name>A0A8I2YEI3_9AGAM</name>
<dbReference type="Proteomes" id="UP000683000">
    <property type="component" value="Unassembled WGS sequence"/>
</dbReference>
<gene>
    <name evidence="2" type="ORF">JVT61DRAFT_12139</name>
</gene>
<organism evidence="2 3">
    <name type="scientific">Boletus reticuloceps</name>
    <dbReference type="NCBI Taxonomy" id="495285"/>
    <lineage>
        <taxon>Eukaryota</taxon>
        <taxon>Fungi</taxon>
        <taxon>Dikarya</taxon>
        <taxon>Basidiomycota</taxon>
        <taxon>Agaricomycotina</taxon>
        <taxon>Agaricomycetes</taxon>
        <taxon>Agaricomycetidae</taxon>
        <taxon>Boletales</taxon>
        <taxon>Boletineae</taxon>
        <taxon>Boletaceae</taxon>
        <taxon>Boletoideae</taxon>
        <taxon>Boletus</taxon>
    </lineage>
</organism>
<feature type="region of interest" description="Disordered" evidence="1">
    <location>
        <begin position="1"/>
        <end position="32"/>
    </location>
</feature>
<accession>A0A8I2YEI3</accession>
<sequence length="77" mass="8772">MTVSMWLPSPERESADTQQTQEHLEEENPMAGIGEDSAAWWDMGTIDTDHDLHHPSEDLEPELNPPQYWSSNLCHIG</sequence>
<evidence type="ECO:0000313" key="3">
    <source>
        <dbReference type="Proteomes" id="UP000683000"/>
    </source>
</evidence>
<dbReference type="AlphaFoldDB" id="A0A8I2YEI3"/>
<evidence type="ECO:0000313" key="2">
    <source>
        <dbReference type="EMBL" id="KAG6370417.1"/>
    </source>
</evidence>
<comment type="caution">
    <text evidence="2">The sequence shown here is derived from an EMBL/GenBank/DDBJ whole genome shotgun (WGS) entry which is preliminary data.</text>
</comment>
<keyword evidence="3" id="KW-1185">Reference proteome</keyword>
<protein>
    <submittedName>
        <fullName evidence="2">Uncharacterized protein</fullName>
    </submittedName>
</protein>
<reference evidence="2" key="1">
    <citation type="submission" date="2021-03" db="EMBL/GenBank/DDBJ databases">
        <title>Evolutionary innovations through gain and loss of genes in the ectomycorrhizal Boletales.</title>
        <authorList>
            <person name="Wu G."/>
            <person name="Miyauchi S."/>
            <person name="Morin E."/>
            <person name="Yang Z.-L."/>
            <person name="Xu J."/>
            <person name="Martin F.M."/>
        </authorList>
    </citation>
    <scope>NUCLEOTIDE SEQUENCE</scope>
    <source>
        <strain evidence="2">BR01</strain>
    </source>
</reference>
<proteinExistence type="predicted"/>